<dbReference type="PANTHER" id="PTHR37287">
    <property type="entry name" value="INO EIGHTY SUBUNIT 1"/>
    <property type="match status" value="1"/>
</dbReference>
<evidence type="ECO:0000313" key="8">
    <source>
        <dbReference type="Proteomes" id="UP000307169"/>
    </source>
</evidence>
<evidence type="ECO:0000313" key="3">
    <source>
        <dbReference type="EMBL" id="TIC34206.1"/>
    </source>
</evidence>
<evidence type="ECO:0000313" key="4">
    <source>
        <dbReference type="EMBL" id="TIC64706.1"/>
    </source>
</evidence>
<dbReference type="InterPro" id="IPR038014">
    <property type="entry name" value="Ies1"/>
</dbReference>
<dbReference type="Proteomes" id="UP000305362">
    <property type="component" value="Unassembled WGS sequence"/>
</dbReference>
<dbReference type="Proteomes" id="UP000309601">
    <property type="component" value="Unassembled WGS sequence"/>
</dbReference>
<evidence type="ECO:0000313" key="6">
    <source>
        <dbReference type="Proteomes" id="UP000305362"/>
    </source>
</evidence>
<dbReference type="Proteomes" id="UP000307169">
    <property type="component" value="Unassembled WGS sequence"/>
</dbReference>
<dbReference type="OrthoDB" id="5413003at2759"/>
<evidence type="ECO:0000313" key="7">
    <source>
        <dbReference type="Proteomes" id="UP000305647"/>
    </source>
</evidence>
<proteinExistence type="predicted"/>
<evidence type="ECO:0000313" key="9">
    <source>
        <dbReference type="Proteomes" id="UP000309601"/>
    </source>
</evidence>
<organism evidence="2 8">
    <name type="scientific">Wallemia mellicola</name>
    <dbReference type="NCBI Taxonomy" id="1708541"/>
    <lineage>
        <taxon>Eukaryota</taxon>
        <taxon>Fungi</taxon>
        <taxon>Dikarya</taxon>
        <taxon>Basidiomycota</taxon>
        <taxon>Wallemiomycotina</taxon>
        <taxon>Wallemiomycetes</taxon>
        <taxon>Wallemiales</taxon>
        <taxon>Wallemiaceae</taxon>
        <taxon>Wallemia</taxon>
    </lineage>
</organism>
<evidence type="ECO:0000313" key="5">
    <source>
        <dbReference type="EMBL" id="TIC65889.1"/>
    </source>
</evidence>
<dbReference type="EMBL" id="SPRC01000010">
    <property type="protein sequence ID" value="TIB81089.1"/>
    <property type="molecule type" value="Genomic_DNA"/>
</dbReference>
<comment type="caution">
    <text evidence="2">The sequence shown here is derived from an EMBL/GenBank/DDBJ whole genome shotgun (WGS) entry which is preliminary data.</text>
</comment>
<evidence type="ECO:0008006" key="11">
    <source>
        <dbReference type="Google" id="ProtNLM"/>
    </source>
</evidence>
<evidence type="ECO:0000313" key="10">
    <source>
        <dbReference type="Proteomes" id="UP000310685"/>
    </source>
</evidence>
<evidence type="ECO:0000313" key="2">
    <source>
        <dbReference type="EMBL" id="TIC00221.1"/>
    </source>
</evidence>
<dbReference type="Proteomes" id="UP000305647">
    <property type="component" value="Unassembled WGS sequence"/>
</dbReference>
<gene>
    <name evidence="4" type="ORF">E3Q02_02519</name>
    <name evidence="5" type="ORF">E3Q03_02392</name>
    <name evidence="3" type="ORF">E3Q10_00404</name>
    <name evidence="2" type="ORF">E3Q17_02280</name>
    <name evidence="1" type="ORF">E3Q22_01422</name>
</gene>
<dbReference type="PANTHER" id="PTHR37287:SF1">
    <property type="entry name" value="INO EIGHTY SUBUNIT 1"/>
    <property type="match status" value="1"/>
</dbReference>
<dbReference type="EMBL" id="SPRO01000002">
    <property type="protein sequence ID" value="TIC34206.1"/>
    <property type="molecule type" value="Genomic_DNA"/>
</dbReference>
<dbReference type="AlphaFoldDB" id="A0A4T0PXQ3"/>
<reference evidence="6 7" key="1">
    <citation type="submission" date="2019-03" db="EMBL/GenBank/DDBJ databases">
        <title>Sequencing 25 genomes of Wallemia mellicola.</title>
        <authorList>
            <person name="Gostincar C."/>
        </authorList>
    </citation>
    <scope>NUCLEOTIDE SEQUENCE [LARGE SCALE GENOMIC DNA]</scope>
    <source>
        <strain evidence="2 8">EXF-1262</strain>
        <strain evidence="4 9">EXF-1274</strain>
        <strain evidence="5 6">EXF-1277</strain>
        <strain evidence="1 10">EXF-6152</strain>
        <strain evidence="3 7">EXF-8738</strain>
    </source>
</reference>
<evidence type="ECO:0000313" key="1">
    <source>
        <dbReference type="EMBL" id="TIB81089.1"/>
    </source>
</evidence>
<dbReference type="EMBL" id="SPRW01000026">
    <property type="protein sequence ID" value="TIC64706.1"/>
    <property type="molecule type" value="Genomic_DNA"/>
</dbReference>
<protein>
    <recommendedName>
        <fullName evidence="11">Ino eighty subunit 1</fullName>
    </recommendedName>
</protein>
<dbReference type="Proteomes" id="UP000310685">
    <property type="component" value="Unassembled WGS sequence"/>
</dbReference>
<dbReference type="GO" id="GO:0031011">
    <property type="term" value="C:Ino80 complex"/>
    <property type="evidence" value="ECO:0007669"/>
    <property type="project" value="InterPro"/>
</dbReference>
<dbReference type="EMBL" id="SPRV01000023">
    <property type="protein sequence ID" value="TIC65889.1"/>
    <property type="molecule type" value="Genomic_DNA"/>
</dbReference>
<dbReference type="EMBL" id="SPRH01000024">
    <property type="protein sequence ID" value="TIC00221.1"/>
    <property type="molecule type" value="Genomic_DNA"/>
</dbReference>
<accession>A0A4T0PXQ3</accession>
<sequence>MSEVTGVGVVVSGAASFFDHFARPDLLVDFDELIIGLQDILGNAADCLNIFLSFGISDGGMHTTIKLGDGSYINRNLLSRDFLNLLFNDESKVFYGTTFFDLYLRDVISSTKCTKSTRDKLIADKEYAKELTKVLFLINVNRINTTLGFYHEMKTALRVYNSIPSMRNYNHQFGDSPRLKTLLKSIDYKSNVSNLVDLQLNKQNDGNPPTSLVNFLFILMQSAEVVNRNNLPSGIALHDLIWPSNIPSKQKAQAFLWLVYNYYVKNSDDFTPSNPFNDEFSLNNPGKSPTLERVPEAQLSNENVDTPEEIEWGLYMQKQRQIFLSQLNESQGDNSDIEDVDTNVNKKNLFTTTVIENLSKPYDNYNKDSESYEDIQQKLKILEWIGGKQM</sequence>
<name>A0A4T0PXQ3_9BASI</name>